<dbReference type="VEuPathDB" id="FungiDB:BD410DRAFT_809801"/>
<evidence type="ECO:0000313" key="2">
    <source>
        <dbReference type="EMBL" id="TDL14352.1"/>
    </source>
</evidence>
<feature type="region of interest" description="Disordered" evidence="1">
    <location>
        <begin position="209"/>
        <end position="228"/>
    </location>
</feature>
<proteinExistence type="predicted"/>
<organism evidence="2 3">
    <name type="scientific">Rickenella mellea</name>
    <dbReference type="NCBI Taxonomy" id="50990"/>
    <lineage>
        <taxon>Eukaryota</taxon>
        <taxon>Fungi</taxon>
        <taxon>Dikarya</taxon>
        <taxon>Basidiomycota</taxon>
        <taxon>Agaricomycotina</taxon>
        <taxon>Agaricomycetes</taxon>
        <taxon>Hymenochaetales</taxon>
        <taxon>Rickenellaceae</taxon>
        <taxon>Rickenella</taxon>
    </lineage>
</organism>
<feature type="compositionally biased region" description="Basic and acidic residues" evidence="1">
    <location>
        <begin position="210"/>
        <end position="219"/>
    </location>
</feature>
<gene>
    <name evidence="2" type="ORF">BD410DRAFT_809801</name>
</gene>
<dbReference type="AlphaFoldDB" id="A0A4Y7PHP9"/>
<evidence type="ECO:0000313" key="3">
    <source>
        <dbReference type="Proteomes" id="UP000294933"/>
    </source>
</evidence>
<dbReference type="Proteomes" id="UP000294933">
    <property type="component" value="Unassembled WGS sequence"/>
</dbReference>
<keyword evidence="3" id="KW-1185">Reference proteome</keyword>
<dbReference type="EMBL" id="ML170350">
    <property type="protein sequence ID" value="TDL14352.1"/>
    <property type="molecule type" value="Genomic_DNA"/>
</dbReference>
<name>A0A4Y7PHP9_9AGAM</name>
<sequence length="228" mass="26071">MLPEPKNSKLNGVGQQIKGWNPSLKIVQYPSSPARVTWESPVVLYRSRPMTRVSRQHECTSRSVQQHDGRDRFQPSHWLIPTSNANASPPMWLTSHPPSYTDRIDGSHTRMTRRFLWKKGSVRNGAILSCRMVGTVHPLWLQRGFQRSCQVQLASHHPLASAVLVRWEDRADRSADTVADERDPAIDFEHRRGSGIRDDPLRHLFPKSEFPMDMKDHSSGAHAPDLEF</sequence>
<protein>
    <submittedName>
        <fullName evidence="2">Uncharacterized protein</fullName>
    </submittedName>
</protein>
<reference evidence="2 3" key="1">
    <citation type="submission" date="2018-06" db="EMBL/GenBank/DDBJ databases">
        <title>A transcriptomic atlas of mushroom development highlights an independent origin of complex multicellularity.</title>
        <authorList>
            <consortium name="DOE Joint Genome Institute"/>
            <person name="Krizsan K."/>
            <person name="Almasi E."/>
            <person name="Merenyi Z."/>
            <person name="Sahu N."/>
            <person name="Viragh M."/>
            <person name="Koszo T."/>
            <person name="Mondo S."/>
            <person name="Kiss B."/>
            <person name="Balint B."/>
            <person name="Kues U."/>
            <person name="Barry K."/>
            <person name="Hegedus J.C."/>
            <person name="Henrissat B."/>
            <person name="Johnson J."/>
            <person name="Lipzen A."/>
            <person name="Ohm R."/>
            <person name="Nagy I."/>
            <person name="Pangilinan J."/>
            <person name="Yan J."/>
            <person name="Xiong Y."/>
            <person name="Grigoriev I.V."/>
            <person name="Hibbett D.S."/>
            <person name="Nagy L.G."/>
        </authorList>
    </citation>
    <scope>NUCLEOTIDE SEQUENCE [LARGE SCALE GENOMIC DNA]</scope>
    <source>
        <strain evidence="2 3">SZMC22713</strain>
    </source>
</reference>
<accession>A0A4Y7PHP9</accession>
<evidence type="ECO:0000256" key="1">
    <source>
        <dbReference type="SAM" id="MobiDB-lite"/>
    </source>
</evidence>